<dbReference type="InterPro" id="IPR014962">
    <property type="entry name" value="YolD"/>
</dbReference>
<evidence type="ECO:0000313" key="1">
    <source>
        <dbReference type="EMBL" id="GGE52683.1"/>
    </source>
</evidence>
<comment type="caution">
    <text evidence="1">The sequence shown here is derived from an EMBL/GenBank/DDBJ whole genome shotgun (WGS) entry which is preliminary data.</text>
</comment>
<evidence type="ECO:0008006" key="3">
    <source>
        <dbReference type="Google" id="ProtNLM"/>
    </source>
</evidence>
<organism evidence="1 2">
    <name type="scientific">Pullulanibacillus camelliae</name>
    <dbReference type="NCBI Taxonomy" id="1707096"/>
    <lineage>
        <taxon>Bacteria</taxon>
        <taxon>Bacillati</taxon>
        <taxon>Bacillota</taxon>
        <taxon>Bacilli</taxon>
        <taxon>Bacillales</taxon>
        <taxon>Sporolactobacillaceae</taxon>
        <taxon>Pullulanibacillus</taxon>
    </lineage>
</organism>
<dbReference type="Pfam" id="PF08863">
    <property type="entry name" value="YolD"/>
    <property type="match status" value="1"/>
</dbReference>
<evidence type="ECO:0000313" key="2">
    <source>
        <dbReference type="Proteomes" id="UP000628775"/>
    </source>
</evidence>
<keyword evidence="2" id="KW-1185">Reference proteome</keyword>
<reference evidence="1" key="1">
    <citation type="journal article" date="2014" name="Int. J. Syst. Evol. Microbiol.">
        <title>Complete genome sequence of Corynebacterium casei LMG S-19264T (=DSM 44701T), isolated from a smear-ripened cheese.</title>
        <authorList>
            <consortium name="US DOE Joint Genome Institute (JGI-PGF)"/>
            <person name="Walter F."/>
            <person name="Albersmeier A."/>
            <person name="Kalinowski J."/>
            <person name="Ruckert C."/>
        </authorList>
    </citation>
    <scope>NUCLEOTIDE SEQUENCE</scope>
    <source>
        <strain evidence="1">CGMCC 1.15371</strain>
    </source>
</reference>
<gene>
    <name evidence="1" type="ORF">GCM10011391_34420</name>
</gene>
<dbReference type="RefSeq" id="WP_188697332.1">
    <property type="nucleotide sequence ID" value="NZ_BMIR01000021.1"/>
</dbReference>
<accession>A0A8J2YM43</accession>
<dbReference type="Proteomes" id="UP000628775">
    <property type="component" value="Unassembled WGS sequence"/>
</dbReference>
<sequence>MKRNKLTPGYNLRWESSRMMLPEHRESLLEQDKEIEKSIRPILDEQQIDHFSQLLSLSIHQGLTLKLQLYHPFQKRYIIGKVIDFKHHSHEIKVLTANGMKWMNLHDIIEITEQ</sequence>
<dbReference type="AlphaFoldDB" id="A0A8J2YM43"/>
<dbReference type="EMBL" id="BMIR01000021">
    <property type="protein sequence ID" value="GGE52683.1"/>
    <property type="molecule type" value="Genomic_DNA"/>
</dbReference>
<protein>
    <recommendedName>
        <fullName evidence="3">YolD-like family protein</fullName>
    </recommendedName>
</protein>
<name>A0A8J2YM43_9BACL</name>
<reference evidence="1" key="2">
    <citation type="submission" date="2020-09" db="EMBL/GenBank/DDBJ databases">
        <authorList>
            <person name="Sun Q."/>
            <person name="Zhou Y."/>
        </authorList>
    </citation>
    <scope>NUCLEOTIDE SEQUENCE</scope>
    <source>
        <strain evidence="1">CGMCC 1.15371</strain>
    </source>
</reference>
<proteinExistence type="predicted"/>